<evidence type="ECO:0000256" key="1">
    <source>
        <dbReference type="SAM" id="MobiDB-lite"/>
    </source>
</evidence>
<reference evidence="2 3" key="1">
    <citation type="submission" date="2018-03" db="EMBL/GenBank/DDBJ databases">
        <title>Genomic framework for the identification of Micromonospora saelicesensis and Micromonospora noduli.</title>
        <authorList>
            <person name="Riesco R."/>
            <person name="Trujillo M.E."/>
        </authorList>
    </citation>
    <scope>NUCLEOTIDE SEQUENCE [LARGE SCALE GENOMIC DNA]</scope>
    <source>
        <strain evidence="2 3">GAR05</strain>
    </source>
</reference>
<sequence length="100" mass="10508">MGVAVAVVAHRRHVDRLLGGGEVDPPAAEGRGGGRRRLQGGECLTDVTGGQPDQVILGLGGQGQRAVQATLVGDRAAQQAPHRLVVQRLQGEQHAPRQQR</sequence>
<keyword evidence="3" id="KW-1185">Reference proteome</keyword>
<feature type="region of interest" description="Disordered" evidence="1">
    <location>
        <begin position="19"/>
        <end position="38"/>
    </location>
</feature>
<accession>A0ABX9CET2</accession>
<proteinExistence type="predicted"/>
<dbReference type="Proteomes" id="UP000249334">
    <property type="component" value="Unassembled WGS sequence"/>
</dbReference>
<name>A0ABX9CET2_9ACTN</name>
<dbReference type="EMBL" id="PXXW01000035">
    <property type="protein sequence ID" value="RAN95455.1"/>
    <property type="molecule type" value="Genomic_DNA"/>
</dbReference>
<gene>
    <name evidence="2" type="ORF">GAR05_04431</name>
</gene>
<organism evidence="2 3">
    <name type="scientific">Micromonospora saelicesensis</name>
    <dbReference type="NCBI Taxonomy" id="285676"/>
    <lineage>
        <taxon>Bacteria</taxon>
        <taxon>Bacillati</taxon>
        <taxon>Actinomycetota</taxon>
        <taxon>Actinomycetes</taxon>
        <taxon>Micromonosporales</taxon>
        <taxon>Micromonosporaceae</taxon>
        <taxon>Micromonospora</taxon>
    </lineage>
</organism>
<protein>
    <submittedName>
        <fullName evidence="2">Uncharacterized protein</fullName>
    </submittedName>
</protein>
<evidence type="ECO:0000313" key="3">
    <source>
        <dbReference type="Proteomes" id="UP000249334"/>
    </source>
</evidence>
<evidence type="ECO:0000313" key="2">
    <source>
        <dbReference type="EMBL" id="RAN95455.1"/>
    </source>
</evidence>
<comment type="caution">
    <text evidence="2">The sequence shown here is derived from an EMBL/GenBank/DDBJ whole genome shotgun (WGS) entry which is preliminary data.</text>
</comment>